<dbReference type="EMBL" id="JAHQCW010000003">
    <property type="protein sequence ID" value="MBU9735475.1"/>
    <property type="molecule type" value="Genomic_DNA"/>
</dbReference>
<keyword evidence="3" id="KW-1185">Reference proteome</keyword>
<evidence type="ECO:0000256" key="1">
    <source>
        <dbReference type="SAM" id="Phobius"/>
    </source>
</evidence>
<dbReference type="Proteomes" id="UP000712157">
    <property type="component" value="Unassembled WGS sequence"/>
</dbReference>
<dbReference type="AlphaFoldDB" id="A0A949JYD6"/>
<protein>
    <submittedName>
        <fullName evidence="2">SAF domain-containing protein</fullName>
    </submittedName>
</protein>
<reference evidence="2" key="1">
    <citation type="submission" date="2021-06" db="EMBL/GenBank/DDBJ databases">
        <title>Description of novel taxa of the family Lachnospiraceae.</title>
        <authorList>
            <person name="Chaplin A.V."/>
            <person name="Sokolova S.R."/>
            <person name="Pikina A.P."/>
            <person name="Korzhanova M."/>
            <person name="Belova V."/>
            <person name="Korostin D."/>
            <person name="Efimov B.A."/>
        </authorList>
    </citation>
    <scope>NUCLEOTIDE SEQUENCE</scope>
    <source>
        <strain evidence="2">ASD5720</strain>
    </source>
</reference>
<keyword evidence="1" id="KW-0812">Transmembrane</keyword>
<keyword evidence="1" id="KW-0472">Membrane</keyword>
<sequence length="225" mass="25571">MKRIKIRYPKEKRKKNPAWRFLFSFFMAFLVFLLLLILEAGIQNKEEEKQVVMAVANIPKGTELSDEIIANSFREIYVPVSYVPDQAIEDRKQLAGNITEEEICEREILTIPKLCELSALLEELEEPVEVSVSVTDLSQVVGGIIRAGDRINLSVTDRETGVNERIISNVYVSGAFTSSGNRLDRVRTEQEQPPATVLNFWIPKAMEQAFNEKINSGLLRISKIQ</sequence>
<proteinExistence type="predicted"/>
<evidence type="ECO:0000313" key="2">
    <source>
        <dbReference type="EMBL" id="MBU9735475.1"/>
    </source>
</evidence>
<dbReference type="CDD" id="cd11614">
    <property type="entry name" value="SAF_CpaB_FlgA_like"/>
    <property type="match status" value="1"/>
</dbReference>
<gene>
    <name evidence="2" type="ORF">KTH89_02935</name>
</gene>
<feature type="transmembrane region" description="Helical" evidence="1">
    <location>
        <begin position="21"/>
        <end position="42"/>
    </location>
</feature>
<keyword evidence="1" id="KW-1133">Transmembrane helix</keyword>
<evidence type="ECO:0000313" key="3">
    <source>
        <dbReference type="Proteomes" id="UP000712157"/>
    </source>
</evidence>
<name>A0A949JYD6_9FIRM</name>
<comment type="caution">
    <text evidence="2">The sequence shown here is derived from an EMBL/GenBank/DDBJ whole genome shotgun (WGS) entry which is preliminary data.</text>
</comment>
<organism evidence="2 3">
    <name type="scientific">Diplocloster agilis</name>
    <dbReference type="NCBI Taxonomy" id="2850323"/>
    <lineage>
        <taxon>Bacteria</taxon>
        <taxon>Bacillati</taxon>
        <taxon>Bacillota</taxon>
        <taxon>Clostridia</taxon>
        <taxon>Lachnospirales</taxon>
        <taxon>Lachnospiraceae</taxon>
        <taxon>Diplocloster</taxon>
    </lineage>
</organism>
<dbReference type="RefSeq" id="WP_238720562.1">
    <property type="nucleotide sequence ID" value="NZ_JAHQCW010000003.1"/>
</dbReference>
<accession>A0A949JYD6</accession>